<dbReference type="InterPro" id="IPR053025">
    <property type="entry name" value="Mito_ATP_Synthase-Asso"/>
</dbReference>
<evidence type="ECO:0000256" key="1">
    <source>
        <dbReference type="SAM" id="Phobius"/>
    </source>
</evidence>
<dbReference type="PANTHER" id="PTHR44873">
    <property type="entry name" value="DNAJ HOMOLOG SUBFAMILY C MEMBER 30, MITOCHONDRIAL"/>
    <property type="match status" value="1"/>
</dbReference>
<dbReference type="PRINTS" id="PR00625">
    <property type="entry name" value="JDOMAIN"/>
</dbReference>
<feature type="domain" description="J" evidence="2">
    <location>
        <begin position="31"/>
        <end position="98"/>
    </location>
</feature>
<dbReference type="EMBL" id="JBEUSY010000429">
    <property type="protein sequence ID" value="KAL1233721.1"/>
    <property type="molecule type" value="Genomic_DNA"/>
</dbReference>
<dbReference type="Pfam" id="PF00226">
    <property type="entry name" value="DnaJ"/>
    <property type="match status" value="1"/>
</dbReference>
<keyword evidence="4" id="KW-1185">Reference proteome</keyword>
<dbReference type="SUPFAM" id="SSF46565">
    <property type="entry name" value="Chaperone J-domain"/>
    <property type="match status" value="1"/>
</dbReference>
<dbReference type="PROSITE" id="PS50076">
    <property type="entry name" value="DNAJ_2"/>
    <property type="match status" value="1"/>
</dbReference>
<dbReference type="CDD" id="cd06257">
    <property type="entry name" value="DnaJ"/>
    <property type="match status" value="1"/>
</dbReference>
<evidence type="ECO:0000313" key="3">
    <source>
        <dbReference type="EMBL" id="KAL1233721.1"/>
    </source>
</evidence>
<dbReference type="Gene3D" id="1.10.287.110">
    <property type="entry name" value="DnaJ domain"/>
    <property type="match status" value="1"/>
</dbReference>
<protein>
    <submittedName>
        <fullName evidence="3">Chaperone protein DnaJ</fullName>
    </submittedName>
</protein>
<dbReference type="Proteomes" id="UP001558632">
    <property type="component" value="Unassembled WGS sequence"/>
</dbReference>
<dbReference type="InterPro" id="IPR036869">
    <property type="entry name" value="J_dom_sf"/>
</dbReference>
<dbReference type="PANTHER" id="PTHR44873:SF1">
    <property type="entry name" value="DNAJ HOMOLOG SUBFAMILY C MEMBER 30, MITOCHONDRIAL"/>
    <property type="match status" value="1"/>
</dbReference>
<organism evidence="3 4">
    <name type="scientific">Trichinella spiralis</name>
    <name type="common">Trichina worm</name>
    <dbReference type="NCBI Taxonomy" id="6334"/>
    <lineage>
        <taxon>Eukaryota</taxon>
        <taxon>Metazoa</taxon>
        <taxon>Ecdysozoa</taxon>
        <taxon>Nematoda</taxon>
        <taxon>Enoplea</taxon>
        <taxon>Dorylaimia</taxon>
        <taxon>Trichinellida</taxon>
        <taxon>Trichinellidae</taxon>
        <taxon>Trichinella</taxon>
    </lineage>
</organism>
<gene>
    <name evidence="3" type="ORF">TSPI_01461</name>
</gene>
<accession>A0ABR3KAQ0</accession>
<feature type="transmembrane region" description="Helical" evidence="1">
    <location>
        <begin position="149"/>
        <end position="167"/>
    </location>
</feature>
<evidence type="ECO:0000259" key="2">
    <source>
        <dbReference type="PROSITE" id="PS50076"/>
    </source>
</evidence>
<reference evidence="3 4" key="1">
    <citation type="submission" date="2024-07" db="EMBL/GenBank/DDBJ databases">
        <title>Enhanced genomic and transcriptomic resources for Trichinella pseudospiralis and T. spiralis underpin the discovery of pronounced molecular differences between stages and species.</title>
        <authorList>
            <person name="Pasi K.K."/>
            <person name="La Rosa G."/>
            <person name="Gomez-Morales M.A."/>
            <person name="Tosini F."/>
            <person name="Sumanam S."/>
            <person name="Young N.D."/>
            <person name="Chang B.C."/>
            <person name="Robin G.B."/>
        </authorList>
    </citation>
    <scope>NUCLEOTIDE SEQUENCE [LARGE SCALE GENOMIC DNA]</scope>
    <source>
        <strain evidence="3">ISS534</strain>
    </source>
</reference>
<sequence>MCICSVFLQNSSKFLLTYRCFASIKGSTTETYYDVLGVSKDASMQEIKEAYFSIFFCISYHPDLNKIDQPSGNHFKRIAEAYSVLGKAESKNTYDFSLNQTLPAVDSKGKSYSTSSVYDIFNKHPALTDLNKINPVKEMSERDLWKRRLTIGTFFFTTFAFIALLHFEKEKLNHQKFQHLIKQLETEVETADF</sequence>
<dbReference type="InterPro" id="IPR001623">
    <property type="entry name" value="DnaJ_domain"/>
</dbReference>
<keyword evidence="1" id="KW-1133">Transmembrane helix</keyword>
<comment type="caution">
    <text evidence="3">The sequence shown here is derived from an EMBL/GenBank/DDBJ whole genome shotgun (WGS) entry which is preliminary data.</text>
</comment>
<proteinExistence type="predicted"/>
<name>A0ABR3KAQ0_TRISP</name>
<keyword evidence="1" id="KW-0812">Transmembrane</keyword>
<keyword evidence="1" id="KW-0472">Membrane</keyword>
<dbReference type="SMART" id="SM00271">
    <property type="entry name" value="DnaJ"/>
    <property type="match status" value="1"/>
</dbReference>
<evidence type="ECO:0000313" key="4">
    <source>
        <dbReference type="Proteomes" id="UP001558632"/>
    </source>
</evidence>